<evidence type="ECO:0000256" key="5">
    <source>
        <dbReference type="ARBA" id="ARBA00022833"/>
    </source>
</evidence>
<dbReference type="InterPro" id="IPR000315">
    <property type="entry name" value="Znf_B-box"/>
</dbReference>
<dbReference type="AlphaFoldDB" id="A0ABD1VID6"/>
<keyword evidence="4" id="KW-0863">Zinc-finger</keyword>
<organism evidence="10 11">
    <name type="scientific">Forsythia ovata</name>
    <dbReference type="NCBI Taxonomy" id="205694"/>
    <lineage>
        <taxon>Eukaryota</taxon>
        <taxon>Viridiplantae</taxon>
        <taxon>Streptophyta</taxon>
        <taxon>Embryophyta</taxon>
        <taxon>Tracheophyta</taxon>
        <taxon>Spermatophyta</taxon>
        <taxon>Magnoliopsida</taxon>
        <taxon>eudicotyledons</taxon>
        <taxon>Gunneridae</taxon>
        <taxon>Pentapetalae</taxon>
        <taxon>asterids</taxon>
        <taxon>lamiids</taxon>
        <taxon>Lamiales</taxon>
        <taxon>Oleaceae</taxon>
        <taxon>Forsythieae</taxon>
        <taxon>Forsythia</taxon>
    </lineage>
</organism>
<gene>
    <name evidence="10" type="ORF">Fot_18464</name>
</gene>
<evidence type="ECO:0000256" key="4">
    <source>
        <dbReference type="ARBA" id="ARBA00022771"/>
    </source>
</evidence>
<keyword evidence="11" id="KW-1185">Reference proteome</keyword>
<accession>A0ABD1VID6</accession>
<evidence type="ECO:0000256" key="2">
    <source>
        <dbReference type="ARBA" id="ARBA00022723"/>
    </source>
</evidence>
<protein>
    <submittedName>
        <fullName evidence="10">B-box zinc finger protein 21</fullName>
    </submittedName>
</protein>
<name>A0ABD1VID6_9LAMI</name>
<dbReference type="GO" id="GO:0008270">
    <property type="term" value="F:zinc ion binding"/>
    <property type="evidence" value="ECO:0007669"/>
    <property type="project" value="UniProtKB-KW"/>
</dbReference>
<evidence type="ECO:0000259" key="9">
    <source>
        <dbReference type="SMART" id="SM00336"/>
    </source>
</evidence>
<dbReference type="InterPro" id="IPR051979">
    <property type="entry name" value="B-box_zinc_finger"/>
</dbReference>
<dbReference type="EMBL" id="JBFOLJ010000005">
    <property type="protein sequence ID" value="KAL2537073.1"/>
    <property type="molecule type" value="Genomic_DNA"/>
</dbReference>
<evidence type="ECO:0000313" key="11">
    <source>
        <dbReference type="Proteomes" id="UP001604277"/>
    </source>
</evidence>
<dbReference type="PANTHER" id="PTHR31832">
    <property type="entry name" value="B-BOX ZINC FINGER PROTEIN 22"/>
    <property type="match status" value="1"/>
</dbReference>
<keyword evidence="8" id="KW-0539">Nucleus</keyword>
<dbReference type="Pfam" id="PF00643">
    <property type="entry name" value="zf-B_box"/>
    <property type="match status" value="1"/>
</dbReference>
<proteinExistence type="predicted"/>
<evidence type="ECO:0000313" key="10">
    <source>
        <dbReference type="EMBL" id="KAL2537073.1"/>
    </source>
</evidence>
<dbReference type="CDD" id="cd19821">
    <property type="entry name" value="Bbox1_BBX-like"/>
    <property type="match status" value="1"/>
</dbReference>
<dbReference type="Proteomes" id="UP001604277">
    <property type="component" value="Unassembled WGS sequence"/>
</dbReference>
<keyword evidence="5" id="KW-0862">Zinc</keyword>
<evidence type="ECO:0000256" key="6">
    <source>
        <dbReference type="ARBA" id="ARBA00023015"/>
    </source>
</evidence>
<dbReference type="PANTHER" id="PTHR31832:SF52">
    <property type="entry name" value="B-BOX ZINC FINGER PROTEIN 21"/>
    <property type="match status" value="1"/>
</dbReference>
<dbReference type="InterPro" id="IPR049808">
    <property type="entry name" value="CONSTANS-like_Bbox1"/>
</dbReference>
<evidence type="ECO:0000256" key="3">
    <source>
        <dbReference type="ARBA" id="ARBA00022737"/>
    </source>
</evidence>
<dbReference type="SMART" id="SM00336">
    <property type="entry name" value="BBOX"/>
    <property type="match status" value="1"/>
</dbReference>
<evidence type="ECO:0000256" key="1">
    <source>
        <dbReference type="ARBA" id="ARBA00004123"/>
    </source>
</evidence>
<keyword evidence="3" id="KW-0677">Repeat</keyword>
<reference evidence="11" key="1">
    <citation type="submission" date="2024-07" db="EMBL/GenBank/DDBJ databases">
        <title>Two chromosome-level genome assemblies of Korean endemic species Abeliophyllum distichum and Forsythia ovata (Oleaceae).</title>
        <authorList>
            <person name="Jang H."/>
        </authorList>
    </citation>
    <scope>NUCLEOTIDE SEQUENCE [LARGE SCALE GENOMIC DNA]</scope>
</reference>
<dbReference type="GO" id="GO:0005634">
    <property type="term" value="C:nucleus"/>
    <property type="evidence" value="ECO:0007669"/>
    <property type="project" value="UniProtKB-SubCell"/>
</dbReference>
<comment type="subcellular location">
    <subcellularLocation>
        <location evidence="1">Nucleus</location>
    </subcellularLocation>
</comment>
<keyword evidence="6" id="KW-0805">Transcription regulation</keyword>
<comment type="caution">
    <text evidence="10">The sequence shown here is derived from an EMBL/GenBank/DDBJ whole genome shotgun (WGS) entry which is preliminary data.</text>
</comment>
<keyword evidence="2" id="KW-0479">Metal-binding</keyword>
<evidence type="ECO:0000256" key="7">
    <source>
        <dbReference type="ARBA" id="ARBA00023163"/>
    </source>
</evidence>
<sequence length="267" mass="29717">MINTHEIILLKENEASVFCVADEAALYTTCDHLRPPLPTNLSKNTNTSPSSNLPLNNSISVIYVRRRGALLFCQQDRAILCKECDISIHKANEHTQKHNRFLLTGVKLYVTSALYSSPSSSTSTESSLTNVSDSDSQYAIYADNYSKSLRKDWVFGAPTSPGSEIGEYGCFFGASSSAGEFWWSKIMDVNGIGVEIDHFMRWHEGKPFPVSALQFALVIRNLSPSLLYITEMQTFVCLFCIKCLRCFDVSSFADRLTGSRIMGDGKT</sequence>
<evidence type="ECO:0000256" key="8">
    <source>
        <dbReference type="ARBA" id="ARBA00023242"/>
    </source>
</evidence>
<keyword evidence="7" id="KW-0804">Transcription</keyword>
<feature type="domain" description="B box-type" evidence="9">
    <location>
        <begin position="65"/>
        <end position="103"/>
    </location>
</feature>